<keyword evidence="3" id="KW-0274">FAD</keyword>
<dbReference type="PROSITE" id="PS51387">
    <property type="entry name" value="FAD_PCMH"/>
    <property type="match status" value="1"/>
</dbReference>
<gene>
    <name evidence="5" type="ORF">O0S08_29985</name>
</gene>
<proteinExistence type="inferred from homology"/>
<dbReference type="InterPro" id="IPR036318">
    <property type="entry name" value="FAD-bd_PCMH-like_sf"/>
</dbReference>
<evidence type="ECO:0000313" key="5">
    <source>
        <dbReference type="EMBL" id="WAS90440.1"/>
    </source>
</evidence>
<dbReference type="InterPro" id="IPR006094">
    <property type="entry name" value="Oxid_FAD_bind_N"/>
</dbReference>
<dbReference type="InterPro" id="IPR016167">
    <property type="entry name" value="FAD-bd_PCMH_sub1"/>
</dbReference>
<evidence type="ECO:0000259" key="4">
    <source>
        <dbReference type="PROSITE" id="PS51387"/>
    </source>
</evidence>
<organism evidence="5 6">
    <name type="scientific">Nannocystis punicea</name>
    <dbReference type="NCBI Taxonomy" id="2995304"/>
    <lineage>
        <taxon>Bacteria</taxon>
        <taxon>Pseudomonadati</taxon>
        <taxon>Myxococcota</taxon>
        <taxon>Polyangia</taxon>
        <taxon>Nannocystales</taxon>
        <taxon>Nannocystaceae</taxon>
        <taxon>Nannocystis</taxon>
    </lineage>
</organism>
<protein>
    <submittedName>
        <fullName evidence="5">FAD-binding oxidoreductase</fullName>
    </submittedName>
</protein>
<evidence type="ECO:0000313" key="6">
    <source>
        <dbReference type="Proteomes" id="UP001164459"/>
    </source>
</evidence>
<dbReference type="Pfam" id="PF01565">
    <property type="entry name" value="FAD_binding_4"/>
    <property type="match status" value="1"/>
</dbReference>
<evidence type="ECO:0000256" key="3">
    <source>
        <dbReference type="ARBA" id="ARBA00022827"/>
    </source>
</evidence>
<evidence type="ECO:0000256" key="2">
    <source>
        <dbReference type="ARBA" id="ARBA00022630"/>
    </source>
</evidence>
<accession>A0ABY7GU64</accession>
<dbReference type="Gene3D" id="3.30.43.10">
    <property type="entry name" value="Uridine Diphospho-n-acetylenolpyruvylglucosamine Reductase, domain 2"/>
    <property type="match status" value="1"/>
</dbReference>
<dbReference type="RefSeq" id="WP_269032767.1">
    <property type="nucleotide sequence ID" value="NZ_CP114040.1"/>
</dbReference>
<dbReference type="EMBL" id="CP114040">
    <property type="protein sequence ID" value="WAS90440.1"/>
    <property type="molecule type" value="Genomic_DNA"/>
</dbReference>
<keyword evidence="2" id="KW-0285">Flavoprotein</keyword>
<dbReference type="PANTHER" id="PTHR11748:SF111">
    <property type="entry name" value="D-LACTATE DEHYDROGENASE, MITOCHONDRIAL-RELATED"/>
    <property type="match status" value="1"/>
</dbReference>
<dbReference type="InterPro" id="IPR016166">
    <property type="entry name" value="FAD-bd_PCMH"/>
</dbReference>
<evidence type="ECO:0000256" key="1">
    <source>
        <dbReference type="ARBA" id="ARBA00008000"/>
    </source>
</evidence>
<dbReference type="InterPro" id="IPR016170">
    <property type="entry name" value="Cytok_DH_C_sf"/>
</dbReference>
<reference evidence="5" key="1">
    <citation type="submission" date="2022-11" db="EMBL/GenBank/DDBJ databases">
        <title>Minimal conservation of predation-associated metabolite biosynthetic gene clusters underscores biosynthetic potential of Myxococcota including descriptions for ten novel species: Archangium lansinium sp. nov., Myxococcus landrumus sp. nov., Nannocystis bai.</title>
        <authorList>
            <person name="Ahearne A."/>
            <person name="Stevens C."/>
            <person name="Dowd S."/>
        </authorList>
    </citation>
    <scope>NUCLEOTIDE SEQUENCE</scope>
    <source>
        <strain evidence="5">Fl3</strain>
    </source>
</reference>
<dbReference type="Gene3D" id="3.40.462.10">
    <property type="entry name" value="FAD-linked oxidases, C-terminal domain"/>
    <property type="match status" value="1"/>
</dbReference>
<dbReference type="SUPFAM" id="SSF56176">
    <property type="entry name" value="FAD-binding/transporter-associated domain-like"/>
    <property type="match status" value="1"/>
</dbReference>
<dbReference type="InterPro" id="IPR016169">
    <property type="entry name" value="FAD-bd_PCMH_sub2"/>
</dbReference>
<comment type="similarity">
    <text evidence="1">Belongs to the FAD-binding oxidoreductase/transferase type 4 family.</text>
</comment>
<name>A0ABY7GU64_9BACT</name>
<dbReference type="Proteomes" id="UP001164459">
    <property type="component" value="Chromosome"/>
</dbReference>
<keyword evidence="6" id="KW-1185">Reference proteome</keyword>
<dbReference type="Gene3D" id="3.30.465.10">
    <property type="match status" value="1"/>
</dbReference>
<dbReference type="InterPro" id="IPR016164">
    <property type="entry name" value="FAD-linked_Oxase-like_C"/>
</dbReference>
<sequence>MSELWRALAAFRTIVGEAHVLADPEARRAAARATFSTTNAPACVVRPGTLAELQACVRAAADARVPVYPSSRGRNLGYGSRVPTRDGSVLLELARLDRIGEVDRELGAVAIEPGVTFAALAERLRGSGFTIARTGAPADASVLANGLERGIGRGRHGARAERLCGLHVVLADGSLLRTGFDREPDARCAGLSRSAAGPGLESMFFQSRLGIVARATLWLTPRPAWSRALRFTLDRRERLAAVVDALRPLKLADALPATVSLYNDRRLLTIAGRRPACPEGQALSQAAVDRENPAGPSARWLGQVTVDGPSEAVGAAALESVETCLKGHVDGWTARVPRESDALAGEDALARLYWPLGEPPPAQPDPLADGCGLLWCAPVVPARGAELVATIAWLEDQVIAHGFDPAVSLQWAEPRVIHVVLALMFDRRRPGEDARALACHDALLRGLAARGLLPYRLGLPSMHLAGGTDPVYRATLAKIRRALDPGDILAPGRYDPDSSGAIFEVSQGTGDASAAASATSRGGTAAPVSGRRWQFGRVELTPAERELQAQLGEALQSVAATLPAPLRAGAAAFLDVEARGRGPGGVLRKFPPPLWASLLSLREGLPAELAAEAGVGQSLALLLHLLDDHLCDGQLACAPALLQLRTRAWSRFETAVARLAAGEVEMEAFAATQIDRHFAAVDRARGPIALEAALASARAEMATWTIVPALCAWRMGGPAARDRIVGVLERLFVAWRIVDDLDDLDDDARRGAVNLALSLANDDCMATDRLASILDALAERAFTELAKAAAEADAGGWSRLAAQFLALARPLARGE</sequence>
<feature type="domain" description="FAD-binding PCMH-type" evidence="4">
    <location>
        <begin position="37"/>
        <end position="222"/>
    </location>
</feature>
<dbReference type="PANTHER" id="PTHR11748">
    <property type="entry name" value="D-LACTATE DEHYDROGENASE"/>
    <property type="match status" value="1"/>
</dbReference>
<dbReference type="SUPFAM" id="SSF55103">
    <property type="entry name" value="FAD-linked oxidases, C-terminal domain"/>
    <property type="match status" value="1"/>
</dbReference>